<keyword evidence="3" id="KW-1015">Disulfide bond</keyword>
<dbReference type="Proteomes" id="UP000075515">
    <property type="component" value="Unassembled WGS sequence"/>
</dbReference>
<dbReference type="GO" id="GO:0005615">
    <property type="term" value="C:extracellular space"/>
    <property type="evidence" value="ECO:0007669"/>
    <property type="project" value="TreeGrafter"/>
</dbReference>
<comment type="caution">
    <text evidence="5">The sequence shown here is derived from an EMBL/GenBank/DDBJ whole genome shotgun (WGS) entry which is preliminary data.</text>
</comment>
<dbReference type="GO" id="GO:0007166">
    <property type="term" value="P:cell surface receptor signaling pathway"/>
    <property type="evidence" value="ECO:0007669"/>
    <property type="project" value="TreeGrafter"/>
</dbReference>
<dbReference type="GO" id="GO:0004222">
    <property type="term" value="F:metalloendopeptidase activity"/>
    <property type="evidence" value="ECO:0007669"/>
    <property type="project" value="TreeGrafter"/>
</dbReference>
<dbReference type="GO" id="GO:0006508">
    <property type="term" value="P:proteolysis"/>
    <property type="evidence" value="ECO:0007669"/>
    <property type="project" value="TreeGrafter"/>
</dbReference>
<evidence type="ECO:0000256" key="3">
    <source>
        <dbReference type="ARBA" id="ARBA00023157"/>
    </source>
</evidence>
<dbReference type="EMBL" id="JEMC01001993">
    <property type="protein sequence ID" value="KYF91796.1"/>
    <property type="molecule type" value="Genomic_DNA"/>
</dbReference>
<name>A0A150SH75_SORCE</name>
<dbReference type="AlphaFoldDB" id="A0A150SH75"/>
<feature type="domain" description="PA14" evidence="4">
    <location>
        <begin position="478"/>
        <end position="628"/>
    </location>
</feature>
<dbReference type="InterPro" id="IPR043543">
    <property type="entry name" value="PAPPA/PAPPA2"/>
</dbReference>
<proteinExistence type="predicted"/>
<evidence type="ECO:0000256" key="1">
    <source>
        <dbReference type="ARBA" id="ARBA00022729"/>
    </source>
</evidence>
<dbReference type="PANTHER" id="PTHR46130:SF1">
    <property type="entry name" value="PAPPALYSIN-2"/>
    <property type="match status" value="1"/>
</dbReference>
<evidence type="ECO:0000313" key="6">
    <source>
        <dbReference type="Proteomes" id="UP000075515"/>
    </source>
</evidence>
<dbReference type="Pfam" id="PF13948">
    <property type="entry name" value="DUF4215"/>
    <property type="match status" value="5"/>
</dbReference>
<gene>
    <name evidence="5" type="ORF">BE18_16900</name>
</gene>
<dbReference type="NCBIfam" id="TIGR02232">
    <property type="entry name" value="myxo_disulf_rpt"/>
    <property type="match status" value="9"/>
</dbReference>
<dbReference type="InterPro" id="IPR011936">
    <property type="entry name" value="Myxo_disulph_rpt"/>
</dbReference>
<feature type="non-terminal residue" evidence="5">
    <location>
        <position position="1"/>
    </location>
</feature>
<accession>A0A150SH75</accession>
<reference evidence="5 6" key="1">
    <citation type="submission" date="2014-02" db="EMBL/GenBank/DDBJ databases">
        <title>The small core and large imbalanced accessory genome model reveals a collaborative survival strategy of Sorangium cellulosum strains in nature.</title>
        <authorList>
            <person name="Han K."/>
            <person name="Peng R."/>
            <person name="Blom J."/>
            <person name="Li Y.-Z."/>
        </authorList>
    </citation>
    <scope>NUCLEOTIDE SEQUENCE [LARGE SCALE GENOMIC DNA]</scope>
    <source>
        <strain evidence="5 6">So0149</strain>
    </source>
</reference>
<protein>
    <recommendedName>
        <fullName evidence="4">PA14 domain-containing protein</fullName>
    </recommendedName>
</protein>
<organism evidence="5 6">
    <name type="scientific">Sorangium cellulosum</name>
    <name type="common">Polyangium cellulosum</name>
    <dbReference type="NCBI Taxonomy" id="56"/>
    <lineage>
        <taxon>Bacteria</taxon>
        <taxon>Pseudomonadati</taxon>
        <taxon>Myxococcota</taxon>
        <taxon>Polyangia</taxon>
        <taxon>Polyangiales</taxon>
        <taxon>Polyangiaceae</taxon>
        <taxon>Sorangium</taxon>
    </lineage>
</organism>
<evidence type="ECO:0000259" key="4">
    <source>
        <dbReference type="PROSITE" id="PS51820"/>
    </source>
</evidence>
<dbReference type="InterPro" id="IPR037524">
    <property type="entry name" value="PA14/GLEYA"/>
</dbReference>
<sequence>DPCESPDPPPECDAVDAACGDGEINQDTEACDDGNSLPGDCCSGACKVEPYCECPPGEPCRTTIACGNGAIEPGESCEDGNTASGDGCDDRCQREQGDWICPRPGEPCFRLHSCGDGRVSGGETCDDGNAVGGDGCSEVCALEDPGNITCPRPGQPCRPVERCGDGLLRPSEQCDDGGVAPGDGCSPSCQVEAGWACEDGVHCVFTVVCGDGQIGVGEGCDDRNTASGDGCSATCQTEPGFDCARAGRRCTAVCGDGMVVGREECDDGRTDDGDGCNAACKWEDGVVCEPAPGGYICRDTVCNDGEREGSEPCDDGNNTMGDGCTPFCQVEPDCGDTGCTSACGDGLRLGGEACDDGNTADGDGCSSTCTVEPGYSCTNGVALGDELRVPIVYRDFKENAPNFEPDTNPPNAVVTGIVQNLLGADNKPQFAAARPNAFLTNAADFNRWYNDSTLSKTVVDWLTLDRIGTSDVFLFEDHVFFPLDDRGWQDPSLPAAQREASRAAGDPFNNWANAGNHNFYFTSEVRYWFEYHGGERLDFYGDDDVWVFLNNRLRIDLGGIHAPMGTGEIAGVADNRGTLLMDELGLTVGGVYEVVVFQAERHVTGSSYKLTLGGFNAAPSRCEPVCGDGIVTPDEECDDGSENGAGYGKCSTRCELGLYCGDGVRTTPYEICDDGANLGGYGSNACAPGCVAAPRCGDAEIDSKFGETCDDGVNDGRYGGCTTDCLVGPRCGDALVQMPDETCDDGVNDGRYGGCTPECRDAGQCGDGVTQDEWGEECDDGVNDGSMGCLGCRIGAVCGDGVPQQDLGEQCDDGRNDGGYGECAPGCVYGPRCGDGVTQMPEEECDDAENDGGYGECAPGCVFGPHCGDGVRQQPYEECDDGNTASGDDCSATCRTEVK</sequence>
<dbReference type="PROSITE" id="PS51820">
    <property type="entry name" value="PA14"/>
    <property type="match status" value="1"/>
</dbReference>
<evidence type="ECO:0000256" key="2">
    <source>
        <dbReference type="ARBA" id="ARBA00022737"/>
    </source>
</evidence>
<keyword evidence="1" id="KW-0732">Signal</keyword>
<dbReference type="InterPro" id="IPR011874">
    <property type="entry name" value="Fibro_Slime"/>
</dbReference>
<dbReference type="NCBIfam" id="TIGR02148">
    <property type="entry name" value="Fibro_Slime"/>
    <property type="match status" value="1"/>
</dbReference>
<keyword evidence="2" id="KW-0677">Repeat</keyword>
<evidence type="ECO:0000313" key="5">
    <source>
        <dbReference type="EMBL" id="KYF91796.1"/>
    </source>
</evidence>
<dbReference type="PANTHER" id="PTHR46130">
    <property type="entry name" value="LAMGL DOMAIN-CONTAINING PROTEIN"/>
    <property type="match status" value="1"/>
</dbReference>